<feature type="compositionally biased region" description="Basic and acidic residues" evidence="1">
    <location>
        <begin position="1"/>
        <end position="12"/>
    </location>
</feature>
<organism evidence="2">
    <name type="scientific">Streptomyces arenae</name>
    <dbReference type="NCBI Taxonomy" id="29301"/>
    <lineage>
        <taxon>Bacteria</taxon>
        <taxon>Bacillati</taxon>
        <taxon>Actinomycetota</taxon>
        <taxon>Actinomycetes</taxon>
        <taxon>Kitasatosporales</taxon>
        <taxon>Streptomycetaceae</taxon>
        <taxon>Streptomyces</taxon>
    </lineage>
</organism>
<dbReference type="Pfam" id="PF19559">
    <property type="entry name" value="DUF6081"/>
    <property type="match status" value="1"/>
</dbReference>
<name>Q9F0J4_STRAE</name>
<accession>Q9F0J4</accession>
<proteinExistence type="predicted"/>
<dbReference type="InterPro" id="IPR045727">
    <property type="entry name" value="DUF6081"/>
</dbReference>
<reference evidence="2" key="1">
    <citation type="submission" date="1999-12" db="EMBL/GenBank/DDBJ databases">
        <title>Heterologous expression of the naphthocyclinone hydroxylase gene from Streptomyces arenae for production of novel hybrid polyketides.</title>
        <authorList>
            <person name="Bruenker P."/>
            <person name="Sterner O."/>
            <person name="Bailey J.E."/>
            <person name="Minas W."/>
        </authorList>
    </citation>
    <scope>NUCLEOTIDE SEQUENCE</scope>
</reference>
<feature type="region of interest" description="Disordered" evidence="1">
    <location>
        <begin position="1"/>
        <end position="86"/>
    </location>
</feature>
<protein>
    <submittedName>
        <fullName evidence="2">Ncn-orf2</fullName>
    </submittedName>
</protein>
<evidence type="ECO:0000256" key="1">
    <source>
        <dbReference type="SAM" id="MobiDB-lite"/>
    </source>
</evidence>
<sequence length="287" mass="30164">MTYTRHASDTGFRRTGGRSRCSPTSSGSRMPAWQPDGLPPGWLARPAAGLPAGDGTARVTPEGLVVAPPGTDPAHPRTPVRRPAPSAPLGHLRWAAFAGTATPPGFTLPDTGLLTAHMELAAEVYGPGADRPTAAGIADTRHGMGGMLCVDLGSGLVLDFLLTNDRVWVLYERLGRPGAGHGTFTYEVPVAERSPGRRHRCAIRVDRARGTAVWLLDGTEVFAVPDLGRRLPSRAAHITRSADGPEESVRPGRLALGIGLFGELAEGSGVRLTVRRATVTRSTPGTS</sequence>
<dbReference type="AlphaFoldDB" id="Q9F0J4"/>
<evidence type="ECO:0000313" key="2">
    <source>
        <dbReference type="EMBL" id="AAG44123.1"/>
    </source>
</evidence>
<dbReference type="EMBL" id="AF218066">
    <property type="protein sequence ID" value="AAG44123.1"/>
    <property type="molecule type" value="Genomic_DNA"/>
</dbReference>